<dbReference type="KEGG" id="cput:CONPUDRAFT_49867"/>
<dbReference type="GeneID" id="19207357"/>
<dbReference type="EMBL" id="JH711575">
    <property type="protein sequence ID" value="EIW84525.1"/>
    <property type="molecule type" value="Genomic_DNA"/>
</dbReference>
<dbReference type="InterPro" id="IPR036047">
    <property type="entry name" value="F-box-like_dom_sf"/>
</dbReference>
<dbReference type="Proteomes" id="UP000053558">
    <property type="component" value="Unassembled WGS sequence"/>
</dbReference>
<name>A0A5M3N0U5_CONPW</name>
<evidence type="ECO:0000313" key="2">
    <source>
        <dbReference type="EMBL" id="EIW84525.1"/>
    </source>
</evidence>
<feature type="domain" description="F-box" evidence="1">
    <location>
        <begin position="68"/>
        <end position="133"/>
    </location>
</feature>
<dbReference type="SUPFAM" id="SSF81383">
    <property type="entry name" value="F-box domain"/>
    <property type="match status" value="1"/>
</dbReference>
<dbReference type="AlphaFoldDB" id="A0A5M3N0U5"/>
<keyword evidence="3" id="KW-1185">Reference proteome</keyword>
<feature type="non-terminal residue" evidence="2">
    <location>
        <position position="133"/>
    </location>
</feature>
<evidence type="ECO:0000259" key="1">
    <source>
        <dbReference type="Pfam" id="PF12937"/>
    </source>
</evidence>
<sequence>MSTPYAHYSKTNYSVGTDEEKGGINLLISAISLMMGDIRAISATLTHLYKSLTRSHKAHLRLISSVGRIPPELLSDIFILSGTAEAAHLPPHEASIPYFHHHSKVKLSASGRLNVAQVCRRWRNIALGTPKLW</sequence>
<evidence type="ECO:0000313" key="3">
    <source>
        <dbReference type="Proteomes" id="UP000053558"/>
    </source>
</evidence>
<accession>A0A5M3N0U5</accession>
<comment type="caution">
    <text evidence="2">The sequence shown here is derived from an EMBL/GenBank/DDBJ whole genome shotgun (WGS) entry which is preliminary data.</text>
</comment>
<dbReference type="Gene3D" id="1.20.1280.50">
    <property type="match status" value="1"/>
</dbReference>
<protein>
    <recommendedName>
        <fullName evidence="1">F-box domain-containing protein</fullName>
    </recommendedName>
</protein>
<dbReference type="InterPro" id="IPR001810">
    <property type="entry name" value="F-box_dom"/>
</dbReference>
<reference evidence="3" key="1">
    <citation type="journal article" date="2012" name="Science">
        <title>The Paleozoic origin of enzymatic lignin decomposition reconstructed from 31 fungal genomes.</title>
        <authorList>
            <person name="Floudas D."/>
            <person name="Binder M."/>
            <person name="Riley R."/>
            <person name="Barry K."/>
            <person name="Blanchette R.A."/>
            <person name="Henrissat B."/>
            <person name="Martinez A.T."/>
            <person name="Otillar R."/>
            <person name="Spatafora J.W."/>
            <person name="Yadav J.S."/>
            <person name="Aerts A."/>
            <person name="Benoit I."/>
            <person name="Boyd A."/>
            <person name="Carlson A."/>
            <person name="Copeland A."/>
            <person name="Coutinho P.M."/>
            <person name="de Vries R.P."/>
            <person name="Ferreira P."/>
            <person name="Findley K."/>
            <person name="Foster B."/>
            <person name="Gaskell J."/>
            <person name="Glotzer D."/>
            <person name="Gorecki P."/>
            <person name="Heitman J."/>
            <person name="Hesse C."/>
            <person name="Hori C."/>
            <person name="Igarashi K."/>
            <person name="Jurgens J.A."/>
            <person name="Kallen N."/>
            <person name="Kersten P."/>
            <person name="Kohler A."/>
            <person name="Kuees U."/>
            <person name="Kumar T.K.A."/>
            <person name="Kuo A."/>
            <person name="LaButti K."/>
            <person name="Larrondo L.F."/>
            <person name="Lindquist E."/>
            <person name="Ling A."/>
            <person name="Lombard V."/>
            <person name="Lucas S."/>
            <person name="Lundell T."/>
            <person name="Martin R."/>
            <person name="McLaughlin D.J."/>
            <person name="Morgenstern I."/>
            <person name="Morin E."/>
            <person name="Murat C."/>
            <person name="Nagy L.G."/>
            <person name="Nolan M."/>
            <person name="Ohm R.A."/>
            <person name="Patyshakuliyeva A."/>
            <person name="Rokas A."/>
            <person name="Ruiz-Duenas F.J."/>
            <person name="Sabat G."/>
            <person name="Salamov A."/>
            <person name="Samejima M."/>
            <person name="Schmutz J."/>
            <person name="Slot J.C."/>
            <person name="St John F."/>
            <person name="Stenlid J."/>
            <person name="Sun H."/>
            <person name="Sun S."/>
            <person name="Syed K."/>
            <person name="Tsang A."/>
            <person name="Wiebenga A."/>
            <person name="Young D."/>
            <person name="Pisabarro A."/>
            <person name="Eastwood D.C."/>
            <person name="Martin F."/>
            <person name="Cullen D."/>
            <person name="Grigoriev I.V."/>
            <person name="Hibbett D.S."/>
        </authorList>
    </citation>
    <scope>NUCLEOTIDE SEQUENCE [LARGE SCALE GENOMIC DNA]</scope>
    <source>
        <strain evidence="3">RWD-64-598 SS2</strain>
    </source>
</reference>
<dbReference type="RefSeq" id="XP_007765262.1">
    <property type="nucleotide sequence ID" value="XM_007767072.1"/>
</dbReference>
<organism evidence="2 3">
    <name type="scientific">Coniophora puteana (strain RWD-64-598)</name>
    <name type="common">Brown rot fungus</name>
    <dbReference type="NCBI Taxonomy" id="741705"/>
    <lineage>
        <taxon>Eukaryota</taxon>
        <taxon>Fungi</taxon>
        <taxon>Dikarya</taxon>
        <taxon>Basidiomycota</taxon>
        <taxon>Agaricomycotina</taxon>
        <taxon>Agaricomycetes</taxon>
        <taxon>Agaricomycetidae</taxon>
        <taxon>Boletales</taxon>
        <taxon>Coniophorineae</taxon>
        <taxon>Coniophoraceae</taxon>
        <taxon>Coniophora</taxon>
    </lineage>
</organism>
<dbReference type="Pfam" id="PF12937">
    <property type="entry name" value="F-box-like"/>
    <property type="match status" value="1"/>
</dbReference>
<proteinExistence type="predicted"/>
<gene>
    <name evidence="2" type="ORF">CONPUDRAFT_49867</name>
</gene>
<dbReference type="OrthoDB" id="3253362at2759"/>